<proteinExistence type="inferred from homology"/>
<accession>A0A9C9K170</accession>
<reference evidence="10" key="1">
    <citation type="journal article" date="2020" name="mSystems">
        <title>Genome- and Community-Level Interaction Insights into Carbon Utilization and Element Cycling Functions of Hydrothermarchaeota in Hydrothermal Sediment.</title>
        <authorList>
            <person name="Zhou Z."/>
            <person name="Liu Y."/>
            <person name="Xu W."/>
            <person name="Pan J."/>
            <person name="Luo Z.H."/>
            <person name="Li M."/>
        </authorList>
    </citation>
    <scope>NUCLEOTIDE SEQUENCE</scope>
    <source>
        <strain evidence="10">HyVt-388</strain>
    </source>
</reference>
<dbReference type="InterPro" id="IPR050131">
    <property type="entry name" value="Peptidase_S8_subtilisin-like"/>
</dbReference>
<dbReference type="InterPro" id="IPR015500">
    <property type="entry name" value="Peptidase_S8_subtilisin-rel"/>
</dbReference>
<keyword evidence="4 6" id="KW-0720">Serine protease</keyword>
<feature type="active site" description="Charge relay system" evidence="5 6">
    <location>
        <position position="884"/>
    </location>
</feature>
<sequence length="1144" mass="125932">MKRGLMCLVCLLIMVVAAEMKPVSIPASAVNRITMQAEKFPVQVEVIYTGTTNYPPWLEGRDAPWEADVHVDDVYNNDDQLLSMAQDALGRIYVCYETMTSSGTYGWGLATSIDNGQTWDNRVYYASIDVRYPEIAISDDGKIWVWGSLVSPPTYNDEVIWMRSYDDAFNDPDSLDGFYWFGAGNVNNRTYPEAVTWGNNDQLVLSTWTFDNGTETVTSWIYATDGGIGGSWSIYSLNSDGSPDGMTSIGVNYDGSNYIAVHGWEQDEGGGDWNVMCMFDTLGGSGGLSGWGTSNTNPDRNPSVFCSNGKAYIAYQGYVGAFDADIMFNYSTDYGISWASIVDLTNDTQNEAYPRLYGNDATIGVCYLYSANRIRFNYSLDNGVNWLSPPETVDENSTVNSNYHSVALLYTSSYWYAAWEDTRNSGTDGLEIYTSRRIMGQGDITHHPAIITINYNYSFGDYLYAEKYLIHHSSKPIDPLLDDIITNSSTEDFIPVFVMLAKQLNPDYLIPRAEQMPKPDRRRFVIDECQRLANEDQRSLLLYLKGKEKEGKVRDIVSQWTTNTICFKAKPEVIREVAYREDVWEIGYSEPLQIIGVQEVEEPTYEHIDFTAEDGREICWGVAKINADDVWNTLGYTGSGVIVGHMDSGVNYNHTDLNDHMWDGSGAGYPNHGYDFSNNDNDPMDDDGHGTQTAGIVAGDGTSGSNTGVAPDAQIMALKIYPGTNNEMGQAIQFALNHNADLLSCSIGWEDPSSSIKDWCRGQSNTVYAAGIVWCNAAGNGRSVPPYGHYTVPQDINSPADCPGPWYAPNGGNSASIAVGATDQTDNIASWSSYGPTQWNTTGYNDYPYPPGLIKPDLAAPGVGVKSLDHATNNGYDSGINGTSFAQPHVAGTVALMLERNPALTPRQIDSLLQTTALDIETSGRDTLSGNGRIDALQAVNAISEGAKWAQLWVINQASATGILQVTNITKAQNRPWIISVSPTQFTVPINDSQAVWVTTDTTGQGLTWGQTYYDTLLIWSNSIFDDNPDSVPVVLIMATVGVKENETITPAEIIPVLSAFPNPFNKSVKIDYAVPYPQNINLIVYDVCGKKVRTLVNERQKPGNFAVVWDGKDDEGKEVAAGIYFGRIKTEKGVVTNKLIFIK</sequence>
<dbReference type="AlphaFoldDB" id="A0A9C9K170"/>
<dbReference type="SUPFAM" id="SSF50939">
    <property type="entry name" value="Sialidases"/>
    <property type="match status" value="2"/>
</dbReference>
<evidence type="ECO:0000313" key="10">
    <source>
        <dbReference type="EMBL" id="HEC79344.1"/>
    </source>
</evidence>
<keyword evidence="2 6" id="KW-0645">Protease</keyword>
<gene>
    <name evidence="10" type="ORF">ENI34_09460</name>
</gene>
<dbReference type="GO" id="GO:0006508">
    <property type="term" value="P:proteolysis"/>
    <property type="evidence" value="ECO:0007669"/>
    <property type="project" value="UniProtKB-KW"/>
</dbReference>
<evidence type="ECO:0000256" key="7">
    <source>
        <dbReference type="SAM" id="SignalP"/>
    </source>
</evidence>
<feature type="domain" description="Peptidase S8/S53" evidence="8">
    <location>
        <begin position="638"/>
        <end position="932"/>
    </location>
</feature>
<evidence type="ECO:0000313" key="11">
    <source>
        <dbReference type="Proteomes" id="UP000885826"/>
    </source>
</evidence>
<dbReference type="InterPro" id="IPR000209">
    <property type="entry name" value="Peptidase_S8/S53_dom"/>
</dbReference>
<feature type="active site" description="Charge relay system" evidence="5 6">
    <location>
        <position position="647"/>
    </location>
</feature>
<dbReference type="Gene3D" id="2.60.40.4070">
    <property type="match status" value="1"/>
</dbReference>
<keyword evidence="7" id="KW-0732">Signal</keyword>
<organism evidence="10 11">
    <name type="scientific">candidate division WOR-3 bacterium</name>
    <dbReference type="NCBI Taxonomy" id="2052148"/>
    <lineage>
        <taxon>Bacteria</taxon>
        <taxon>Bacteria division WOR-3</taxon>
    </lineage>
</organism>
<feature type="domain" description="FlgD/Vpr Ig-like" evidence="9">
    <location>
        <begin position="1080"/>
        <end position="1126"/>
    </location>
</feature>
<dbReference type="InterPro" id="IPR023828">
    <property type="entry name" value="Peptidase_S8_Ser-AS"/>
</dbReference>
<evidence type="ECO:0000256" key="6">
    <source>
        <dbReference type="PROSITE-ProRule" id="PRU01240"/>
    </source>
</evidence>
<dbReference type="PRINTS" id="PR00723">
    <property type="entry name" value="SUBTILISIN"/>
</dbReference>
<dbReference type="Pfam" id="PF00082">
    <property type="entry name" value="Peptidase_S8"/>
    <property type="match status" value="1"/>
</dbReference>
<name>A0A9C9K170_UNCW3</name>
<dbReference type="Proteomes" id="UP000885826">
    <property type="component" value="Unassembled WGS sequence"/>
</dbReference>
<evidence type="ECO:0000256" key="2">
    <source>
        <dbReference type="ARBA" id="ARBA00022670"/>
    </source>
</evidence>
<protein>
    <submittedName>
        <fullName evidence="10">T9SS type A sorting domain-containing protein</fullName>
    </submittedName>
</protein>
<dbReference type="EMBL" id="DRIG01000096">
    <property type="protein sequence ID" value="HEC79344.1"/>
    <property type="molecule type" value="Genomic_DNA"/>
</dbReference>
<comment type="caution">
    <text evidence="10">The sequence shown here is derived from an EMBL/GenBank/DDBJ whole genome shotgun (WGS) entry which is preliminary data.</text>
</comment>
<dbReference type="NCBIfam" id="TIGR04183">
    <property type="entry name" value="Por_Secre_tail"/>
    <property type="match status" value="1"/>
</dbReference>
<evidence type="ECO:0000256" key="4">
    <source>
        <dbReference type="ARBA" id="ARBA00022825"/>
    </source>
</evidence>
<keyword evidence="3 6" id="KW-0378">Hydrolase</keyword>
<dbReference type="PROSITE" id="PS00138">
    <property type="entry name" value="SUBTILASE_SER"/>
    <property type="match status" value="1"/>
</dbReference>
<dbReference type="GO" id="GO:0004252">
    <property type="term" value="F:serine-type endopeptidase activity"/>
    <property type="evidence" value="ECO:0007669"/>
    <property type="project" value="UniProtKB-UniRule"/>
</dbReference>
<dbReference type="InterPro" id="IPR036278">
    <property type="entry name" value="Sialidase_sf"/>
</dbReference>
<dbReference type="SUPFAM" id="SSF52743">
    <property type="entry name" value="Subtilisin-like"/>
    <property type="match status" value="1"/>
</dbReference>
<dbReference type="InterPro" id="IPR026444">
    <property type="entry name" value="Secre_tail"/>
</dbReference>
<evidence type="ECO:0000256" key="3">
    <source>
        <dbReference type="ARBA" id="ARBA00022801"/>
    </source>
</evidence>
<dbReference type="Gene3D" id="3.40.50.200">
    <property type="entry name" value="Peptidase S8/S53 domain"/>
    <property type="match status" value="1"/>
</dbReference>
<dbReference type="InterPro" id="IPR025965">
    <property type="entry name" value="FlgD/Vpr_Ig-like"/>
</dbReference>
<dbReference type="PANTHER" id="PTHR43806">
    <property type="entry name" value="PEPTIDASE S8"/>
    <property type="match status" value="1"/>
</dbReference>
<feature type="signal peptide" evidence="7">
    <location>
        <begin position="1"/>
        <end position="18"/>
    </location>
</feature>
<evidence type="ECO:0000259" key="8">
    <source>
        <dbReference type="Pfam" id="PF00082"/>
    </source>
</evidence>
<evidence type="ECO:0000256" key="5">
    <source>
        <dbReference type="PIRSR" id="PIRSR615500-1"/>
    </source>
</evidence>
<dbReference type="PANTHER" id="PTHR43806:SF11">
    <property type="entry name" value="CEREVISIN-RELATED"/>
    <property type="match status" value="1"/>
</dbReference>
<evidence type="ECO:0000259" key="9">
    <source>
        <dbReference type="Pfam" id="PF13860"/>
    </source>
</evidence>
<feature type="active site" description="Charge relay system" evidence="5 6">
    <location>
        <position position="689"/>
    </location>
</feature>
<feature type="chain" id="PRO_5038402226" evidence="7">
    <location>
        <begin position="19"/>
        <end position="1144"/>
    </location>
</feature>
<dbReference type="InterPro" id="IPR036852">
    <property type="entry name" value="Peptidase_S8/S53_dom_sf"/>
</dbReference>
<comment type="similarity">
    <text evidence="1 6">Belongs to the peptidase S8 family.</text>
</comment>
<dbReference type="Pfam" id="PF13860">
    <property type="entry name" value="FlgD_ig"/>
    <property type="match status" value="1"/>
</dbReference>
<evidence type="ECO:0000256" key="1">
    <source>
        <dbReference type="ARBA" id="ARBA00011073"/>
    </source>
</evidence>
<dbReference type="PROSITE" id="PS51892">
    <property type="entry name" value="SUBTILASE"/>
    <property type="match status" value="1"/>
</dbReference>